<evidence type="ECO:0000256" key="6">
    <source>
        <dbReference type="SAM" id="MobiDB-lite"/>
    </source>
</evidence>
<proteinExistence type="predicted"/>
<feature type="domain" description="Protein kinase" evidence="7">
    <location>
        <begin position="196"/>
        <end position="497"/>
    </location>
</feature>
<keyword evidence="9" id="KW-0560">Oxidoreductase</keyword>
<dbReference type="CDD" id="cd14014">
    <property type="entry name" value="STKc_PknB_like"/>
    <property type="match status" value="1"/>
</dbReference>
<evidence type="ECO:0000256" key="4">
    <source>
        <dbReference type="ARBA" id="ARBA00022840"/>
    </source>
</evidence>
<dbReference type="SUPFAM" id="SSF56112">
    <property type="entry name" value="Protein kinase-like (PK-like)"/>
    <property type="match status" value="1"/>
</dbReference>
<dbReference type="InterPro" id="IPR017441">
    <property type="entry name" value="Protein_kinase_ATP_BS"/>
</dbReference>
<dbReference type="Gene3D" id="3.40.30.10">
    <property type="entry name" value="Glutaredoxin"/>
    <property type="match status" value="1"/>
</dbReference>
<gene>
    <name evidence="9" type="primary">ahpC</name>
    <name evidence="9" type="ORF">Pan241w_27860</name>
</gene>
<feature type="region of interest" description="Disordered" evidence="6">
    <location>
        <begin position="342"/>
        <end position="367"/>
    </location>
</feature>
<dbReference type="PROSITE" id="PS51352">
    <property type="entry name" value="THIOREDOXIN_2"/>
    <property type="match status" value="1"/>
</dbReference>
<dbReference type="InterPro" id="IPR000719">
    <property type="entry name" value="Prot_kinase_dom"/>
</dbReference>
<evidence type="ECO:0000256" key="3">
    <source>
        <dbReference type="ARBA" id="ARBA00022777"/>
    </source>
</evidence>
<evidence type="ECO:0000313" key="9">
    <source>
        <dbReference type="EMBL" id="QDT42698.1"/>
    </source>
</evidence>
<dbReference type="OrthoDB" id="9809746at2"/>
<keyword evidence="1" id="KW-0808">Transferase</keyword>
<keyword evidence="2 5" id="KW-0547">Nucleotide-binding</keyword>
<dbReference type="KEGG" id="gaz:Pan241w_27860"/>
<keyword evidence="10" id="KW-1185">Reference proteome</keyword>
<dbReference type="PANTHER" id="PTHR43289:SF34">
    <property type="entry name" value="SERINE_THREONINE-PROTEIN KINASE YBDM-RELATED"/>
    <property type="match status" value="1"/>
</dbReference>
<dbReference type="SUPFAM" id="SSF52833">
    <property type="entry name" value="Thioredoxin-like"/>
    <property type="match status" value="1"/>
</dbReference>
<protein>
    <submittedName>
        <fullName evidence="9">Alkyl hydroperoxide reductase subunit C</fullName>
        <ecNumber evidence="9">1.11.1.15</ecNumber>
    </submittedName>
</protein>
<dbReference type="InterPro" id="IPR000866">
    <property type="entry name" value="AhpC/TSA"/>
</dbReference>
<dbReference type="InterPro" id="IPR011009">
    <property type="entry name" value="Kinase-like_dom_sf"/>
</dbReference>
<dbReference type="EC" id="1.11.1.15" evidence="9"/>
<dbReference type="Gene3D" id="1.10.510.10">
    <property type="entry name" value="Transferase(Phosphotransferase) domain 1"/>
    <property type="match status" value="1"/>
</dbReference>
<keyword evidence="3" id="KW-0418">Kinase</keyword>
<sequence length="497" mass="54339">MNSEQSCVVGSRVRPFQLHAVTPQLQQQQINSEDYRGRWLALIFYPHDFSFVCPTELTGFSAEKPQFDQLNCELLGVSIDSLETHAKWLQTPADDGGVEGLRFPLAADPEGALCQYFGVWREADGLPNRGLFLIDPEGILRFAASYDLSVGRNVQDVLRILDALQAGGLCPANWKRADGVLDTASLLKSGRVLGHYRIVRALGQGAFGQVFEADDLRLERKVALKVILKQNDQTEKQLLREARAAAGINHPNVCTIYSADLIDTLPTIVMEYIDGAPLTDLIGSGCDHRRFRRIAQQIALGLAAAQEKGIVHGDLKPANILLRDGETPVIVDFGLARSFQQRETVTSDSTDSEPPASVTTNTDATPEADLSSLDLEETIVFENHPVETATLSAAHSNGISGTPAYMSPEQARGAALSEASDIFSLGLIFVQMLSGTSVMRDMTALEIIATLWRPDFVASLTEQIPSEFRNELIDLFAMDPTNRPSAKEVGRRMGEGM</sequence>
<dbReference type="PROSITE" id="PS50011">
    <property type="entry name" value="PROTEIN_KINASE_DOM"/>
    <property type="match status" value="1"/>
</dbReference>
<evidence type="ECO:0000259" key="7">
    <source>
        <dbReference type="PROSITE" id="PS50011"/>
    </source>
</evidence>
<dbReference type="InterPro" id="IPR008271">
    <property type="entry name" value="Ser/Thr_kinase_AS"/>
</dbReference>
<dbReference type="Proteomes" id="UP000317171">
    <property type="component" value="Chromosome"/>
</dbReference>
<dbReference type="GO" id="GO:0005524">
    <property type="term" value="F:ATP binding"/>
    <property type="evidence" value="ECO:0007669"/>
    <property type="project" value="UniProtKB-UniRule"/>
</dbReference>
<dbReference type="AlphaFoldDB" id="A0A517RFP0"/>
<feature type="domain" description="Thioredoxin" evidence="8">
    <location>
        <begin position="7"/>
        <end position="166"/>
    </location>
</feature>
<dbReference type="InterPro" id="IPR036249">
    <property type="entry name" value="Thioredoxin-like_sf"/>
</dbReference>
<feature type="binding site" evidence="5">
    <location>
        <position position="229"/>
    </location>
    <ligand>
        <name>ATP</name>
        <dbReference type="ChEBI" id="CHEBI:30616"/>
    </ligand>
</feature>
<dbReference type="EMBL" id="CP036269">
    <property type="protein sequence ID" value="QDT42698.1"/>
    <property type="molecule type" value="Genomic_DNA"/>
</dbReference>
<dbReference type="PANTHER" id="PTHR43289">
    <property type="entry name" value="MITOGEN-ACTIVATED PROTEIN KINASE KINASE KINASE 20-RELATED"/>
    <property type="match status" value="1"/>
</dbReference>
<dbReference type="GO" id="GO:0004674">
    <property type="term" value="F:protein serine/threonine kinase activity"/>
    <property type="evidence" value="ECO:0007669"/>
    <property type="project" value="TreeGrafter"/>
</dbReference>
<dbReference type="RefSeq" id="WP_145216359.1">
    <property type="nucleotide sequence ID" value="NZ_CP036269.1"/>
</dbReference>
<organism evidence="9 10">
    <name type="scientific">Gimesia alba</name>
    <dbReference type="NCBI Taxonomy" id="2527973"/>
    <lineage>
        <taxon>Bacteria</taxon>
        <taxon>Pseudomonadati</taxon>
        <taxon>Planctomycetota</taxon>
        <taxon>Planctomycetia</taxon>
        <taxon>Planctomycetales</taxon>
        <taxon>Planctomycetaceae</taxon>
        <taxon>Gimesia</taxon>
    </lineage>
</organism>
<evidence type="ECO:0000256" key="2">
    <source>
        <dbReference type="ARBA" id="ARBA00022741"/>
    </source>
</evidence>
<dbReference type="CDD" id="cd03015">
    <property type="entry name" value="PRX_Typ2cys"/>
    <property type="match status" value="1"/>
</dbReference>
<dbReference type="PROSITE" id="PS00213">
    <property type="entry name" value="LIPOCALIN"/>
    <property type="match status" value="1"/>
</dbReference>
<dbReference type="Gene3D" id="3.30.200.20">
    <property type="entry name" value="Phosphorylase Kinase, domain 1"/>
    <property type="match status" value="1"/>
</dbReference>
<evidence type="ECO:0000256" key="5">
    <source>
        <dbReference type="PROSITE-ProRule" id="PRU10141"/>
    </source>
</evidence>
<reference evidence="9 10" key="1">
    <citation type="submission" date="2019-02" db="EMBL/GenBank/DDBJ databases">
        <title>Deep-cultivation of Planctomycetes and their phenomic and genomic characterization uncovers novel biology.</title>
        <authorList>
            <person name="Wiegand S."/>
            <person name="Jogler M."/>
            <person name="Boedeker C."/>
            <person name="Pinto D."/>
            <person name="Vollmers J."/>
            <person name="Rivas-Marin E."/>
            <person name="Kohn T."/>
            <person name="Peeters S.H."/>
            <person name="Heuer A."/>
            <person name="Rast P."/>
            <person name="Oberbeckmann S."/>
            <person name="Bunk B."/>
            <person name="Jeske O."/>
            <person name="Meyerdierks A."/>
            <person name="Storesund J.E."/>
            <person name="Kallscheuer N."/>
            <person name="Luecker S."/>
            <person name="Lage O.M."/>
            <person name="Pohl T."/>
            <person name="Merkel B.J."/>
            <person name="Hornburger P."/>
            <person name="Mueller R.-W."/>
            <person name="Bruemmer F."/>
            <person name="Labrenz M."/>
            <person name="Spormann A.M."/>
            <person name="Op den Camp H."/>
            <person name="Overmann J."/>
            <person name="Amann R."/>
            <person name="Jetten M.S.M."/>
            <person name="Mascher T."/>
            <person name="Medema M.H."/>
            <person name="Devos D.P."/>
            <person name="Kaster A.-K."/>
            <person name="Ovreas L."/>
            <person name="Rohde M."/>
            <person name="Galperin M.Y."/>
            <person name="Jogler C."/>
        </authorList>
    </citation>
    <scope>NUCLEOTIDE SEQUENCE [LARGE SCALE GENOMIC DNA]</scope>
    <source>
        <strain evidence="9 10">Pan241w</strain>
    </source>
</reference>
<dbReference type="Pfam" id="PF00578">
    <property type="entry name" value="AhpC-TSA"/>
    <property type="match status" value="1"/>
</dbReference>
<evidence type="ECO:0000313" key="10">
    <source>
        <dbReference type="Proteomes" id="UP000317171"/>
    </source>
</evidence>
<keyword evidence="9" id="KW-0575">Peroxidase</keyword>
<dbReference type="InterPro" id="IPR013766">
    <property type="entry name" value="Thioredoxin_domain"/>
</dbReference>
<dbReference type="SMART" id="SM00220">
    <property type="entry name" value="S_TKc"/>
    <property type="match status" value="1"/>
</dbReference>
<keyword evidence="4 5" id="KW-0067">ATP-binding</keyword>
<dbReference type="GO" id="GO:0004601">
    <property type="term" value="F:peroxidase activity"/>
    <property type="evidence" value="ECO:0007669"/>
    <property type="project" value="UniProtKB-KW"/>
</dbReference>
<dbReference type="Pfam" id="PF00069">
    <property type="entry name" value="Pkinase"/>
    <property type="match status" value="2"/>
</dbReference>
<dbReference type="InterPro" id="IPR022272">
    <property type="entry name" value="Lipocalin_CS"/>
</dbReference>
<evidence type="ECO:0000256" key="1">
    <source>
        <dbReference type="ARBA" id="ARBA00022679"/>
    </source>
</evidence>
<name>A0A517RFP0_9PLAN</name>
<dbReference type="PROSITE" id="PS00107">
    <property type="entry name" value="PROTEIN_KINASE_ATP"/>
    <property type="match status" value="1"/>
</dbReference>
<dbReference type="PROSITE" id="PS00108">
    <property type="entry name" value="PROTEIN_KINASE_ST"/>
    <property type="match status" value="1"/>
</dbReference>
<evidence type="ECO:0000259" key="8">
    <source>
        <dbReference type="PROSITE" id="PS51352"/>
    </source>
</evidence>
<accession>A0A517RFP0</accession>